<feature type="transmembrane region" description="Helical" evidence="8">
    <location>
        <begin position="419"/>
        <end position="440"/>
    </location>
</feature>
<evidence type="ECO:0000259" key="9">
    <source>
        <dbReference type="PROSITE" id="PS50850"/>
    </source>
</evidence>
<dbReference type="GO" id="GO:0046677">
    <property type="term" value="P:response to antibiotic"/>
    <property type="evidence" value="ECO:0007669"/>
    <property type="project" value="UniProtKB-KW"/>
</dbReference>
<dbReference type="InterPro" id="IPR036259">
    <property type="entry name" value="MFS_trans_sf"/>
</dbReference>
<dbReference type="GO" id="GO:0022857">
    <property type="term" value="F:transmembrane transporter activity"/>
    <property type="evidence" value="ECO:0007669"/>
    <property type="project" value="InterPro"/>
</dbReference>
<evidence type="ECO:0000313" key="11">
    <source>
        <dbReference type="Proteomes" id="UP001142374"/>
    </source>
</evidence>
<evidence type="ECO:0000256" key="8">
    <source>
        <dbReference type="SAM" id="Phobius"/>
    </source>
</evidence>
<accession>A0A9X2LD13</accession>
<dbReference type="PANTHER" id="PTHR42718">
    <property type="entry name" value="MAJOR FACILITATOR SUPERFAMILY MULTIDRUG TRANSPORTER MFSC"/>
    <property type="match status" value="1"/>
</dbReference>
<keyword evidence="5 8" id="KW-1133">Transmembrane helix</keyword>
<feature type="transmembrane region" description="Helical" evidence="8">
    <location>
        <begin position="61"/>
        <end position="83"/>
    </location>
</feature>
<feature type="transmembrane region" description="Helical" evidence="8">
    <location>
        <begin position="211"/>
        <end position="233"/>
    </location>
</feature>
<name>A0A9X2LD13_9ACTN</name>
<feature type="transmembrane region" description="Helical" evidence="8">
    <location>
        <begin position="245"/>
        <end position="262"/>
    </location>
</feature>
<proteinExistence type="predicted"/>
<evidence type="ECO:0000256" key="5">
    <source>
        <dbReference type="ARBA" id="ARBA00022989"/>
    </source>
</evidence>
<feature type="transmembrane region" description="Helical" evidence="8">
    <location>
        <begin position="283"/>
        <end position="305"/>
    </location>
</feature>
<dbReference type="NCBIfam" id="TIGR00711">
    <property type="entry name" value="efflux_EmrB"/>
    <property type="match status" value="1"/>
</dbReference>
<dbReference type="InterPro" id="IPR020846">
    <property type="entry name" value="MFS_dom"/>
</dbReference>
<keyword evidence="2" id="KW-0813">Transport</keyword>
<dbReference type="GO" id="GO:0005886">
    <property type="term" value="C:plasma membrane"/>
    <property type="evidence" value="ECO:0007669"/>
    <property type="project" value="UniProtKB-SubCell"/>
</dbReference>
<evidence type="ECO:0000256" key="7">
    <source>
        <dbReference type="ARBA" id="ARBA00023251"/>
    </source>
</evidence>
<feature type="transmembrane region" description="Helical" evidence="8">
    <location>
        <begin position="446"/>
        <end position="464"/>
    </location>
</feature>
<keyword evidence="11" id="KW-1185">Reference proteome</keyword>
<feature type="transmembrane region" description="Helical" evidence="8">
    <location>
        <begin position="181"/>
        <end position="199"/>
    </location>
</feature>
<keyword evidence="4 8" id="KW-0812">Transmembrane</keyword>
<dbReference type="Gene3D" id="1.20.1250.20">
    <property type="entry name" value="MFS general substrate transporter like domains"/>
    <property type="match status" value="1"/>
</dbReference>
<feature type="transmembrane region" description="Helical" evidence="8">
    <location>
        <begin position="95"/>
        <end position="120"/>
    </location>
</feature>
<protein>
    <submittedName>
        <fullName evidence="10">MFS transporter</fullName>
    </submittedName>
</protein>
<keyword evidence="3" id="KW-1003">Cell membrane</keyword>
<dbReference type="CDD" id="cd17321">
    <property type="entry name" value="MFS_MMR_MDR_like"/>
    <property type="match status" value="1"/>
</dbReference>
<keyword evidence="6 8" id="KW-0472">Membrane</keyword>
<dbReference type="InterPro" id="IPR011701">
    <property type="entry name" value="MFS"/>
</dbReference>
<dbReference type="RefSeq" id="WP_168092075.1">
    <property type="nucleotide sequence ID" value="NZ_JAATER010000053.1"/>
</dbReference>
<dbReference type="SUPFAM" id="SSF103473">
    <property type="entry name" value="MFS general substrate transporter"/>
    <property type="match status" value="1"/>
</dbReference>
<gene>
    <name evidence="10" type="ORF">NQU55_03045</name>
</gene>
<evidence type="ECO:0000256" key="4">
    <source>
        <dbReference type="ARBA" id="ARBA00022692"/>
    </source>
</evidence>
<feature type="transmembrane region" description="Helical" evidence="8">
    <location>
        <begin position="372"/>
        <end position="398"/>
    </location>
</feature>
<dbReference type="PANTHER" id="PTHR42718:SF40">
    <property type="entry name" value="METHYLENOMYCIN A RESISTANCE PROTEIN"/>
    <property type="match status" value="1"/>
</dbReference>
<evidence type="ECO:0000256" key="6">
    <source>
        <dbReference type="ARBA" id="ARBA00023136"/>
    </source>
</evidence>
<dbReference type="Pfam" id="PF07690">
    <property type="entry name" value="MFS_1"/>
    <property type="match status" value="1"/>
</dbReference>
<dbReference type="AlphaFoldDB" id="A0A9X2LD13"/>
<comment type="subcellular location">
    <subcellularLocation>
        <location evidence="1">Cell membrane</location>
        <topology evidence="1">Multi-pass membrane protein</topology>
    </subcellularLocation>
</comment>
<sequence>MIAQSRPSAAASASAPVPPAAPARPALGIFTLALGFVLASLDVTIINIAGPSLRTGLGLSLSGLTWVVSGYVLAFAALLLLAGSLAGRYGARRTYLAGLALFTAASLLAAAAPGAGVLIAGRILQGAGAALFMPSSLTLLLAAFPGARERARVLGLWSAIVSVAAGLGPAVGGLLVGTFGWRSVFLINLPLGLLGLVLAHRVIAPLPGRPAPLAAAGHALGLLALAALSYGLIEGPDLGWAAPRVLVPLAVAVLAGAAFVVRERRAAVRVLPRALFSDARFPAANAIGFLFNFGLFGGLFMLGLFLQNARGASPVQAGLQMLPVQAVWLLGNVLYARTGPRTGNRVILTVTLAVAAAGTLVLALTVSPGMPYWVLATVLATLNVGIGMASPAMTGATMESAGTEHSGIAGAALNANRQIGSLVGVGAVSAVLTAADGWYAGAAASFGLTAGAYAAAGLVAWLGLRAGSRTPRSLPA</sequence>
<feature type="transmembrane region" description="Helical" evidence="8">
    <location>
        <begin position="126"/>
        <end position="144"/>
    </location>
</feature>
<feature type="transmembrane region" description="Helical" evidence="8">
    <location>
        <begin position="317"/>
        <end position="335"/>
    </location>
</feature>
<evidence type="ECO:0000256" key="1">
    <source>
        <dbReference type="ARBA" id="ARBA00004651"/>
    </source>
</evidence>
<evidence type="ECO:0000256" key="3">
    <source>
        <dbReference type="ARBA" id="ARBA00022475"/>
    </source>
</evidence>
<feature type="domain" description="Major facilitator superfamily (MFS) profile" evidence="9">
    <location>
        <begin position="28"/>
        <end position="468"/>
    </location>
</feature>
<dbReference type="Proteomes" id="UP001142374">
    <property type="component" value="Unassembled WGS sequence"/>
</dbReference>
<feature type="transmembrane region" description="Helical" evidence="8">
    <location>
        <begin position="26"/>
        <end position="49"/>
    </location>
</feature>
<evidence type="ECO:0000256" key="2">
    <source>
        <dbReference type="ARBA" id="ARBA00022448"/>
    </source>
</evidence>
<feature type="transmembrane region" description="Helical" evidence="8">
    <location>
        <begin position="156"/>
        <end position="175"/>
    </location>
</feature>
<evidence type="ECO:0000313" key="10">
    <source>
        <dbReference type="EMBL" id="MCQ8768759.1"/>
    </source>
</evidence>
<reference evidence="10" key="1">
    <citation type="submission" date="2022-06" db="EMBL/GenBank/DDBJ databases">
        <title>WGS of actinobacteria.</title>
        <authorList>
            <person name="Thawai C."/>
        </authorList>
    </citation>
    <scope>NUCLEOTIDE SEQUENCE</scope>
    <source>
        <strain evidence="10">AA8</strain>
    </source>
</reference>
<feature type="transmembrane region" description="Helical" evidence="8">
    <location>
        <begin position="347"/>
        <end position="366"/>
    </location>
</feature>
<keyword evidence="7" id="KW-0046">Antibiotic resistance</keyword>
<dbReference type="EMBL" id="JANIID010000002">
    <property type="protein sequence ID" value="MCQ8768759.1"/>
    <property type="molecule type" value="Genomic_DNA"/>
</dbReference>
<comment type="caution">
    <text evidence="10">The sequence shown here is derived from an EMBL/GenBank/DDBJ whole genome shotgun (WGS) entry which is preliminary data.</text>
</comment>
<organism evidence="10 11">
    <name type="scientific">Streptomyces telluris</name>
    <dbReference type="NCBI Taxonomy" id="2720021"/>
    <lineage>
        <taxon>Bacteria</taxon>
        <taxon>Bacillati</taxon>
        <taxon>Actinomycetota</taxon>
        <taxon>Actinomycetes</taxon>
        <taxon>Kitasatosporales</taxon>
        <taxon>Streptomycetaceae</taxon>
        <taxon>Streptomyces</taxon>
    </lineage>
</organism>
<dbReference type="Gene3D" id="1.20.1720.10">
    <property type="entry name" value="Multidrug resistance protein D"/>
    <property type="match status" value="1"/>
</dbReference>
<dbReference type="PROSITE" id="PS50850">
    <property type="entry name" value="MFS"/>
    <property type="match status" value="1"/>
</dbReference>
<dbReference type="InterPro" id="IPR004638">
    <property type="entry name" value="EmrB-like"/>
</dbReference>